<name>A0A1M7L4N5_9FIRM</name>
<dbReference type="RefSeq" id="WP_073289288.1">
    <property type="nucleotide sequence ID" value="NZ_FRCP01000015.1"/>
</dbReference>
<dbReference type="OrthoDB" id="1766220at2"/>
<feature type="transmembrane region" description="Helical" evidence="1">
    <location>
        <begin position="190"/>
        <end position="208"/>
    </location>
</feature>
<dbReference type="AlphaFoldDB" id="A0A1M7L4N5"/>
<protein>
    <submittedName>
        <fullName evidence="2">Uncharacterized protein</fullName>
    </submittedName>
</protein>
<keyword evidence="1" id="KW-0812">Transmembrane</keyword>
<keyword evidence="1" id="KW-0472">Membrane</keyword>
<evidence type="ECO:0000313" key="3">
    <source>
        <dbReference type="Proteomes" id="UP000184038"/>
    </source>
</evidence>
<feature type="transmembrane region" description="Helical" evidence="1">
    <location>
        <begin position="214"/>
        <end position="232"/>
    </location>
</feature>
<feature type="transmembrane region" description="Helical" evidence="1">
    <location>
        <begin position="87"/>
        <end position="104"/>
    </location>
</feature>
<feature type="transmembrane region" description="Helical" evidence="1">
    <location>
        <begin position="20"/>
        <end position="42"/>
    </location>
</feature>
<dbReference type="Proteomes" id="UP000184038">
    <property type="component" value="Unassembled WGS sequence"/>
</dbReference>
<dbReference type="EMBL" id="FRCP01000015">
    <property type="protein sequence ID" value="SHM73068.1"/>
    <property type="molecule type" value="Genomic_DNA"/>
</dbReference>
<organism evidence="2 3">
    <name type="scientific">Anaerosporobacter mobilis DSM 15930</name>
    <dbReference type="NCBI Taxonomy" id="1120996"/>
    <lineage>
        <taxon>Bacteria</taxon>
        <taxon>Bacillati</taxon>
        <taxon>Bacillota</taxon>
        <taxon>Clostridia</taxon>
        <taxon>Lachnospirales</taxon>
        <taxon>Lachnospiraceae</taxon>
        <taxon>Anaerosporobacter</taxon>
    </lineage>
</organism>
<proteinExistence type="predicted"/>
<sequence>MMSLLVLKERLITIYQKIDVYAKPVIRFFMALVLFMVINSSYGYDSRFKSIPVVLLLSLFCAFLPIPIMIIIAAAISFFHFYFVSKILSILVVVVFLILYLLFARFTPKQGYVLVLMPICFILNIPYVLPILLGVIATPISIIPVTCGVFLYFFIAIVKQAAQITVTLSVEDTLQVYTYVIDSLKSNKEMILTIAIFAIVMLITYIIRTRKIDHAFDIAIAAGVVVNILVFLIGDLRLDIQDKIVTLVIGSLISGVLVYVIQFFRLTLDYTAVEYVQFQDDDYYYYVKAVPKMKITVPQKNITKINEKKVTADSVNIKELVKNELYDDYDDQDDISNYDEFDEYIDEDKKR</sequence>
<reference evidence="2 3" key="1">
    <citation type="submission" date="2016-11" db="EMBL/GenBank/DDBJ databases">
        <authorList>
            <person name="Jaros S."/>
            <person name="Januszkiewicz K."/>
            <person name="Wedrychowicz H."/>
        </authorList>
    </citation>
    <scope>NUCLEOTIDE SEQUENCE [LARGE SCALE GENOMIC DNA]</scope>
    <source>
        <strain evidence="2 3">DSM 15930</strain>
    </source>
</reference>
<dbReference type="STRING" id="1120996.SAMN02746066_03078"/>
<keyword evidence="1" id="KW-1133">Transmembrane helix</keyword>
<accession>A0A1M7L4N5</accession>
<feature type="transmembrane region" description="Helical" evidence="1">
    <location>
        <begin position="54"/>
        <end position="81"/>
    </location>
</feature>
<gene>
    <name evidence="2" type="ORF">SAMN02746066_03078</name>
</gene>
<keyword evidence="3" id="KW-1185">Reference proteome</keyword>
<evidence type="ECO:0000256" key="1">
    <source>
        <dbReference type="SAM" id="Phobius"/>
    </source>
</evidence>
<evidence type="ECO:0000313" key="2">
    <source>
        <dbReference type="EMBL" id="SHM73068.1"/>
    </source>
</evidence>
<feature type="transmembrane region" description="Helical" evidence="1">
    <location>
        <begin position="244"/>
        <end position="264"/>
    </location>
</feature>
<feature type="transmembrane region" description="Helical" evidence="1">
    <location>
        <begin position="111"/>
        <end position="129"/>
    </location>
</feature>